<protein>
    <submittedName>
        <fullName evidence="2">DUF4424 family protein</fullName>
    </submittedName>
</protein>
<evidence type="ECO:0000259" key="1">
    <source>
        <dbReference type="Pfam" id="PF14415"/>
    </source>
</evidence>
<dbReference type="EMBL" id="JBHLXE010000089">
    <property type="protein sequence ID" value="MFC0180032.1"/>
    <property type="molecule type" value="Genomic_DNA"/>
</dbReference>
<keyword evidence="3" id="KW-1185">Reference proteome</keyword>
<dbReference type="RefSeq" id="WP_385877146.1">
    <property type="nucleotide sequence ID" value="NZ_JBHLXE010000089.1"/>
</dbReference>
<proteinExistence type="predicted"/>
<dbReference type="Gene3D" id="2.60.40.3680">
    <property type="match status" value="1"/>
</dbReference>
<organism evidence="2 3">
    <name type="scientific">Thorsellia kenyensis</name>
    <dbReference type="NCBI Taxonomy" id="1549888"/>
    <lineage>
        <taxon>Bacteria</taxon>
        <taxon>Pseudomonadati</taxon>
        <taxon>Pseudomonadota</taxon>
        <taxon>Gammaproteobacteria</taxon>
        <taxon>Enterobacterales</taxon>
        <taxon>Thorselliaceae</taxon>
        <taxon>Thorsellia</taxon>
    </lineage>
</organism>
<dbReference type="InterPro" id="IPR025538">
    <property type="entry name" value="DUF4424"/>
</dbReference>
<reference evidence="2 3" key="1">
    <citation type="submission" date="2024-09" db="EMBL/GenBank/DDBJ databases">
        <authorList>
            <person name="Sun Q."/>
            <person name="Mori K."/>
        </authorList>
    </citation>
    <scope>NUCLEOTIDE SEQUENCE [LARGE SCALE GENOMIC DNA]</scope>
    <source>
        <strain evidence="2 3">CCM 8545</strain>
    </source>
</reference>
<dbReference type="Proteomes" id="UP001589758">
    <property type="component" value="Unassembled WGS sequence"/>
</dbReference>
<comment type="caution">
    <text evidence="2">The sequence shown here is derived from an EMBL/GenBank/DDBJ whole genome shotgun (WGS) entry which is preliminary data.</text>
</comment>
<gene>
    <name evidence="2" type="ORF">ACFFIT_08070</name>
</gene>
<name>A0ABV6CAM1_9GAMM</name>
<evidence type="ECO:0000313" key="2">
    <source>
        <dbReference type="EMBL" id="MFC0180032.1"/>
    </source>
</evidence>
<feature type="domain" description="DUF4424" evidence="1">
    <location>
        <begin position="33"/>
        <end position="323"/>
    </location>
</feature>
<evidence type="ECO:0000313" key="3">
    <source>
        <dbReference type="Proteomes" id="UP001589758"/>
    </source>
</evidence>
<dbReference type="Pfam" id="PF14415">
    <property type="entry name" value="DUF4424"/>
    <property type="match status" value="1"/>
</dbReference>
<sequence>MRIKLAYFLKKKFSFIISISFALLLYFPLVGIANDTSFGQKNGTIVFERNDDISMEYERLYISREKIRVDYLFHNETDKDILVDISFPMPPEYFGESDNSTIENYQLFVEGKPVDSEILFTVKTSDSIDITQELLNLGWDKTLLMAFLSENGQQRLDFPPLPVILKETNIDDLRFSLLIQNNFTRQQTFKANSLIHITHEYKPSLTTGILIDDSEIRYLEANEFDKSRIGSEFCIDKGFLKTLEGKKLKNEKHYGWDWDTLEYILTTGNNWKGPIKNFNLVIEKDTPEQLISLCFDGELKKISPTRFEFNQVNFEPKEDLQILFIGLYK</sequence>
<accession>A0ABV6CAM1</accession>